<gene>
    <name evidence="1" type="ORF">SAMN04244570_2465</name>
</gene>
<evidence type="ECO:0000313" key="1">
    <source>
        <dbReference type="EMBL" id="SKB00339.1"/>
    </source>
</evidence>
<dbReference type="Proteomes" id="UP000190042">
    <property type="component" value="Unassembled WGS sequence"/>
</dbReference>
<dbReference type="EMBL" id="FUYJ01000004">
    <property type="protein sequence ID" value="SKB00339.1"/>
    <property type="molecule type" value="Genomic_DNA"/>
</dbReference>
<sequence length="68" mass="7711">MQKKAYSDSYRSKSHVFPCNLPSLTGLTLKVSLFNCFIEYTASRLYLSTLNVHVIHLATVDNFQATEP</sequence>
<accession>A0A1T4YEZ1</accession>
<organism evidence="1 2">
    <name type="scientific">Sporosarcina newyorkensis</name>
    <dbReference type="NCBI Taxonomy" id="759851"/>
    <lineage>
        <taxon>Bacteria</taxon>
        <taxon>Bacillati</taxon>
        <taxon>Bacillota</taxon>
        <taxon>Bacilli</taxon>
        <taxon>Bacillales</taxon>
        <taxon>Caryophanaceae</taxon>
        <taxon>Sporosarcina</taxon>
    </lineage>
</organism>
<name>A0A1T4YEZ1_9BACL</name>
<dbReference type="AlphaFoldDB" id="A0A1T4YEZ1"/>
<protein>
    <submittedName>
        <fullName evidence="1">Uncharacterized protein</fullName>
    </submittedName>
</protein>
<keyword evidence="2" id="KW-1185">Reference proteome</keyword>
<reference evidence="2" key="1">
    <citation type="submission" date="2017-02" db="EMBL/GenBank/DDBJ databases">
        <authorList>
            <person name="Varghese N."/>
            <person name="Submissions S."/>
        </authorList>
    </citation>
    <scope>NUCLEOTIDE SEQUENCE [LARGE SCALE GENOMIC DNA]</scope>
    <source>
        <strain evidence="2">DSM 23966</strain>
    </source>
</reference>
<proteinExistence type="predicted"/>
<evidence type="ECO:0000313" key="2">
    <source>
        <dbReference type="Proteomes" id="UP000190042"/>
    </source>
</evidence>